<proteinExistence type="predicted"/>
<dbReference type="Pfam" id="PF07999">
    <property type="entry name" value="RHSP"/>
    <property type="match status" value="1"/>
</dbReference>
<dbReference type="AlphaFoldDB" id="A0A2V2UKW4"/>
<dbReference type="VEuPathDB" id="TriTrypDB:C3747_218g11"/>
<dbReference type="VEuPathDB" id="TriTrypDB:TcCL_Unassigned03018"/>
<dbReference type="InterPro" id="IPR006518">
    <property type="entry name" value="Trypano_RHS"/>
</dbReference>
<evidence type="ECO:0000259" key="2">
    <source>
        <dbReference type="Pfam" id="PF20445"/>
    </source>
</evidence>
<evidence type="ECO:0000259" key="1">
    <source>
        <dbReference type="Pfam" id="PF07999"/>
    </source>
</evidence>
<reference evidence="4 5" key="1">
    <citation type="journal article" date="2018" name="Microb. Genom.">
        <title>Expanding an expanded genome: long-read sequencing of Trypanosoma cruzi.</title>
        <authorList>
            <person name="Berna L."/>
            <person name="Rodriguez M."/>
            <person name="Chiribao M.L."/>
            <person name="Parodi-Talice A."/>
            <person name="Pita S."/>
            <person name="Rijo G."/>
            <person name="Alvarez-Valin F."/>
            <person name="Robello C."/>
        </authorList>
    </citation>
    <scope>NUCLEOTIDE SEQUENCE [LARGE SCALE GENOMIC DNA]</scope>
    <source>
        <strain evidence="4 5">Dm28c</strain>
    </source>
</reference>
<feature type="domain" description="Retrotransposon hot spot protein,C-terminal" evidence="1">
    <location>
        <begin position="292"/>
        <end position="432"/>
    </location>
</feature>
<dbReference type="InterPro" id="IPR046835">
    <property type="entry name" value="RHS_N"/>
</dbReference>
<dbReference type="Pfam" id="PF20445">
    <property type="entry name" value="RHS_N"/>
    <property type="match status" value="1"/>
</dbReference>
<protein>
    <submittedName>
        <fullName evidence="4">Putative retrotransposon hot spot (RHS) protein</fullName>
    </submittedName>
</protein>
<dbReference type="Pfam" id="PF24466">
    <property type="entry name" value="DUF7578"/>
    <property type="match status" value="1"/>
</dbReference>
<dbReference type="VEuPathDB" id="TriTrypDB:TCSYLVIO_006626"/>
<dbReference type="EMBL" id="PRFA01000194">
    <property type="protein sequence ID" value="PWU84905.1"/>
    <property type="molecule type" value="Genomic_DNA"/>
</dbReference>
<feature type="domain" description="Retrotransposon hot spot protein N-terminal" evidence="2">
    <location>
        <begin position="176"/>
        <end position="279"/>
    </location>
</feature>
<evidence type="ECO:0000259" key="3">
    <source>
        <dbReference type="Pfam" id="PF24466"/>
    </source>
</evidence>
<accession>A0A2V2UKW4</accession>
<comment type="caution">
    <text evidence="4">The sequence shown here is derived from an EMBL/GenBank/DDBJ whole genome shotgun (WGS) entry which is preliminary data.</text>
</comment>
<dbReference type="InterPro" id="IPR046836">
    <property type="entry name" value="RHS_C"/>
</dbReference>
<gene>
    <name evidence="4" type="ORF">C4B63_194g29</name>
</gene>
<dbReference type="VEuPathDB" id="TriTrypDB:C4B63_194g29"/>
<dbReference type="VEuPathDB" id="TriTrypDB:TcG_10389"/>
<feature type="domain" description="DUF7578" evidence="3">
    <location>
        <begin position="51"/>
        <end position="114"/>
    </location>
</feature>
<name>A0A2V2UKW4_TRYCR</name>
<evidence type="ECO:0000313" key="5">
    <source>
        <dbReference type="Proteomes" id="UP000246121"/>
    </source>
</evidence>
<evidence type="ECO:0000313" key="4">
    <source>
        <dbReference type="EMBL" id="PWU84905.1"/>
    </source>
</evidence>
<sequence>MLHRTGVVMAPRRGSFDGSDAATCRGVAEMRLQWTISNTVKDILLGGNTGSTNMKLNDFFTVVLDGRGVVDTNENVLLEACFKDPTSYIRDAGVLGEIQASDHYVRMQRTVRDEVDMEYVRRLYKNCVNHLLRWSEAAAEVTANVHEITHPLFGAAAEEARNPTAASAPRYLEGVYESVYNARWHHFVKVFGVEGTGLEVREGTPPQPWTYKAVGYTLEKDDAVKQSDAAPIRLMVLTSDEAWPYSWREDGSTRGCHVNCEAERVWQIVKRDLTAWLNTLDLITNSSSVRRLLIGTPGIGKLMAAGLCFLYQLPHCDVEKLQVAAHCFGGGEACVFEKAIQTVTKYVDEEKCIMAVRSLGQRETKGYIIYDVATKETQPEQFFFFFLLSYAWGMIAVSSPKLSNCDEWERQMKAERIIMNCPDEKDVKAMCVDNA</sequence>
<organism evidence="4 5">
    <name type="scientific">Trypanosoma cruzi</name>
    <dbReference type="NCBI Taxonomy" id="5693"/>
    <lineage>
        <taxon>Eukaryota</taxon>
        <taxon>Discoba</taxon>
        <taxon>Euglenozoa</taxon>
        <taxon>Kinetoplastea</taxon>
        <taxon>Metakinetoplastina</taxon>
        <taxon>Trypanosomatida</taxon>
        <taxon>Trypanosomatidae</taxon>
        <taxon>Trypanosoma</taxon>
        <taxon>Schizotrypanum</taxon>
    </lineage>
</organism>
<dbReference type="InterPro" id="IPR056000">
    <property type="entry name" value="DUF7578"/>
</dbReference>
<dbReference type="VEuPathDB" id="TriTrypDB:TcG_10122"/>
<dbReference type="Proteomes" id="UP000246121">
    <property type="component" value="Unassembled WGS sequence"/>
</dbReference>
<dbReference type="NCBIfam" id="TIGR01631">
    <property type="entry name" value="Trypano_RHS"/>
    <property type="match status" value="1"/>
</dbReference>